<feature type="domain" description="SLBB" evidence="18">
    <location>
        <begin position="149"/>
        <end position="228"/>
    </location>
</feature>
<evidence type="ECO:0000256" key="7">
    <source>
        <dbReference type="ARBA" id="ARBA00022729"/>
    </source>
</evidence>
<dbReference type="RefSeq" id="WP_346084860.1">
    <property type="nucleotide sequence ID" value="NZ_BAAAZK010000002.1"/>
</dbReference>
<dbReference type="InterPro" id="IPR003715">
    <property type="entry name" value="Poly_export_N"/>
</dbReference>
<evidence type="ECO:0000256" key="4">
    <source>
        <dbReference type="ARBA" id="ARBA00022452"/>
    </source>
</evidence>
<dbReference type="PANTHER" id="PTHR33619:SF3">
    <property type="entry name" value="POLYSACCHARIDE EXPORT PROTEIN GFCE-RELATED"/>
    <property type="match status" value="1"/>
</dbReference>
<evidence type="ECO:0000256" key="13">
    <source>
        <dbReference type="ARBA" id="ARBA00023237"/>
    </source>
</evidence>
<dbReference type="Proteomes" id="UP001500167">
    <property type="component" value="Unassembled WGS sequence"/>
</dbReference>
<dbReference type="Pfam" id="PF02563">
    <property type="entry name" value="Poly_export"/>
    <property type="match status" value="1"/>
</dbReference>
<evidence type="ECO:0000256" key="3">
    <source>
        <dbReference type="ARBA" id="ARBA00022448"/>
    </source>
</evidence>
<keyword evidence="11 15" id="KW-0472">Membrane</keyword>
<keyword evidence="10" id="KW-0626">Porin</keyword>
<name>A0ABP7ZVN5_9SPHI</name>
<dbReference type="PANTHER" id="PTHR33619">
    <property type="entry name" value="POLYSACCHARIDE EXPORT PROTEIN GFCE-RELATED"/>
    <property type="match status" value="1"/>
</dbReference>
<feature type="transmembrane region" description="Helical" evidence="15">
    <location>
        <begin position="243"/>
        <end position="263"/>
    </location>
</feature>
<feature type="domain" description="Polysaccharide export protein N-terminal" evidence="17">
    <location>
        <begin position="45"/>
        <end position="145"/>
    </location>
</feature>
<dbReference type="InterPro" id="IPR049712">
    <property type="entry name" value="Poly_export"/>
</dbReference>
<sequence length="264" mass="29015">MKKLTLWIVLLGLALFSSCATPKKIVYVNDMVPNIDYRMLDVPMLKLQKSDRLSIKISAKNPELAAPFNVIGGSYSLGEKENGVSSNTAGQESQSYLIDQQGNITFPILGNFHLEGLTLEQVRDLLSKRLSDGGFIKDAIVKVELLNLKVNVMGEVNRVGIIDVPDARINLLEAISKAGGLTRNAASDRVTVIREENGVRKKLINNIGSQDIFDSPAYYLQQNDIVYVEPIAAESTPKEDRTWRFAAIATGVVTVILTAINLLK</sequence>
<dbReference type="PROSITE" id="PS51257">
    <property type="entry name" value="PROKAR_LIPOPROTEIN"/>
    <property type="match status" value="1"/>
</dbReference>
<accession>A0ABP7ZVN5</accession>
<evidence type="ECO:0000256" key="8">
    <source>
        <dbReference type="ARBA" id="ARBA00023047"/>
    </source>
</evidence>
<evidence type="ECO:0000256" key="2">
    <source>
        <dbReference type="ARBA" id="ARBA00009450"/>
    </source>
</evidence>
<evidence type="ECO:0000256" key="6">
    <source>
        <dbReference type="ARBA" id="ARBA00022692"/>
    </source>
</evidence>
<evidence type="ECO:0000256" key="14">
    <source>
        <dbReference type="ARBA" id="ARBA00023288"/>
    </source>
</evidence>
<evidence type="ECO:0000256" key="11">
    <source>
        <dbReference type="ARBA" id="ARBA00023136"/>
    </source>
</evidence>
<evidence type="ECO:0000256" key="16">
    <source>
        <dbReference type="SAM" id="SignalP"/>
    </source>
</evidence>
<dbReference type="EMBL" id="BAAAZK010000002">
    <property type="protein sequence ID" value="GAA4171586.1"/>
    <property type="molecule type" value="Genomic_DNA"/>
</dbReference>
<comment type="similarity">
    <text evidence="2">Belongs to the BexD/CtrA/VexA family.</text>
</comment>
<evidence type="ECO:0000256" key="12">
    <source>
        <dbReference type="ARBA" id="ARBA00023139"/>
    </source>
</evidence>
<evidence type="ECO:0000313" key="19">
    <source>
        <dbReference type="EMBL" id="GAA4171586.1"/>
    </source>
</evidence>
<evidence type="ECO:0000256" key="15">
    <source>
        <dbReference type="SAM" id="Phobius"/>
    </source>
</evidence>
<keyword evidence="5" id="KW-0762">Sugar transport</keyword>
<keyword evidence="3" id="KW-0813">Transport</keyword>
<keyword evidence="12" id="KW-0564">Palmitate</keyword>
<evidence type="ECO:0000256" key="9">
    <source>
        <dbReference type="ARBA" id="ARBA00023065"/>
    </source>
</evidence>
<evidence type="ECO:0000259" key="17">
    <source>
        <dbReference type="Pfam" id="PF02563"/>
    </source>
</evidence>
<keyword evidence="14" id="KW-0449">Lipoprotein</keyword>
<feature type="signal peptide" evidence="16">
    <location>
        <begin position="1"/>
        <end position="20"/>
    </location>
</feature>
<keyword evidence="6 15" id="KW-0812">Transmembrane</keyword>
<dbReference type="Gene3D" id="3.10.560.10">
    <property type="entry name" value="Outer membrane lipoprotein wza domain like"/>
    <property type="match status" value="1"/>
</dbReference>
<proteinExistence type="inferred from homology"/>
<gene>
    <name evidence="19" type="ORF">GCM10022218_11860</name>
</gene>
<keyword evidence="13" id="KW-0998">Cell outer membrane</keyword>
<keyword evidence="7 16" id="KW-0732">Signal</keyword>
<keyword evidence="15" id="KW-1133">Transmembrane helix</keyword>
<dbReference type="InterPro" id="IPR054765">
    <property type="entry name" value="SLBB_dom"/>
</dbReference>
<evidence type="ECO:0000259" key="18">
    <source>
        <dbReference type="Pfam" id="PF22461"/>
    </source>
</evidence>
<evidence type="ECO:0000256" key="10">
    <source>
        <dbReference type="ARBA" id="ARBA00023114"/>
    </source>
</evidence>
<evidence type="ECO:0000313" key="20">
    <source>
        <dbReference type="Proteomes" id="UP001500167"/>
    </source>
</evidence>
<feature type="chain" id="PRO_5045549174" evidence="16">
    <location>
        <begin position="21"/>
        <end position="264"/>
    </location>
</feature>
<comment type="caution">
    <text evidence="19">The sequence shown here is derived from an EMBL/GenBank/DDBJ whole genome shotgun (WGS) entry which is preliminary data.</text>
</comment>
<dbReference type="Pfam" id="PF22461">
    <property type="entry name" value="SLBB_2"/>
    <property type="match status" value="1"/>
</dbReference>
<comment type="subcellular location">
    <subcellularLocation>
        <location evidence="1">Cell outer membrane</location>
        <topology evidence="1">Multi-pass membrane protein</topology>
    </subcellularLocation>
</comment>
<reference evidence="20" key="1">
    <citation type="journal article" date="2019" name="Int. J. Syst. Evol. Microbiol.">
        <title>The Global Catalogue of Microorganisms (GCM) 10K type strain sequencing project: providing services to taxonomists for standard genome sequencing and annotation.</title>
        <authorList>
            <consortium name="The Broad Institute Genomics Platform"/>
            <consortium name="The Broad Institute Genome Sequencing Center for Infectious Disease"/>
            <person name="Wu L."/>
            <person name="Ma J."/>
        </authorList>
    </citation>
    <scope>NUCLEOTIDE SEQUENCE [LARGE SCALE GENOMIC DNA]</scope>
    <source>
        <strain evidence="20">JCM 16722</strain>
    </source>
</reference>
<dbReference type="Gene3D" id="3.30.1950.10">
    <property type="entry name" value="wza like domain"/>
    <property type="match status" value="1"/>
</dbReference>
<keyword evidence="9" id="KW-0406">Ion transport</keyword>
<protein>
    <submittedName>
        <fullName evidence="19">Polysaccharide biosynthesis/export family protein</fullName>
    </submittedName>
</protein>
<keyword evidence="8" id="KW-0625">Polysaccharide transport</keyword>
<organism evidence="19 20">
    <name type="scientific">Sphingobacterium ginsenosidimutans</name>
    <dbReference type="NCBI Taxonomy" id="687845"/>
    <lineage>
        <taxon>Bacteria</taxon>
        <taxon>Pseudomonadati</taxon>
        <taxon>Bacteroidota</taxon>
        <taxon>Sphingobacteriia</taxon>
        <taxon>Sphingobacteriales</taxon>
        <taxon>Sphingobacteriaceae</taxon>
        <taxon>Sphingobacterium</taxon>
    </lineage>
</organism>
<keyword evidence="4" id="KW-1134">Transmembrane beta strand</keyword>
<evidence type="ECO:0000256" key="1">
    <source>
        <dbReference type="ARBA" id="ARBA00004571"/>
    </source>
</evidence>
<keyword evidence="20" id="KW-1185">Reference proteome</keyword>
<evidence type="ECO:0000256" key="5">
    <source>
        <dbReference type="ARBA" id="ARBA00022597"/>
    </source>
</evidence>